<evidence type="ECO:0000256" key="3">
    <source>
        <dbReference type="ARBA" id="ARBA00022771"/>
    </source>
</evidence>
<dbReference type="InterPro" id="IPR009057">
    <property type="entry name" value="Homeodomain-like_sf"/>
</dbReference>
<dbReference type="EMBL" id="VEPZ02000884">
    <property type="protein sequence ID" value="KAE8712906.1"/>
    <property type="molecule type" value="Genomic_DNA"/>
</dbReference>
<keyword evidence="4" id="KW-0862">Zinc</keyword>
<evidence type="ECO:0000259" key="10">
    <source>
        <dbReference type="PROSITE" id="PS51523"/>
    </source>
</evidence>
<organism evidence="11 12">
    <name type="scientific">Hibiscus syriacus</name>
    <name type="common">Rose of Sharon</name>
    <dbReference type="NCBI Taxonomy" id="106335"/>
    <lineage>
        <taxon>Eukaryota</taxon>
        <taxon>Viridiplantae</taxon>
        <taxon>Streptophyta</taxon>
        <taxon>Embryophyta</taxon>
        <taxon>Tracheophyta</taxon>
        <taxon>Spermatophyta</taxon>
        <taxon>Magnoliopsida</taxon>
        <taxon>eudicotyledons</taxon>
        <taxon>Gunneridae</taxon>
        <taxon>Pentapetalae</taxon>
        <taxon>rosids</taxon>
        <taxon>malvids</taxon>
        <taxon>Malvales</taxon>
        <taxon>Malvaceae</taxon>
        <taxon>Malvoideae</taxon>
        <taxon>Hibiscus</taxon>
    </lineage>
</organism>
<keyword evidence="9" id="KW-0539">Nucleus</keyword>
<evidence type="ECO:0000256" key="6">
    <source>
        <dbReference type="ARBA" id="ARBA00023125"/>
    </source>
</evidence>
<dbReference type="OrthoDB" id="1884189at2759"/>
<dbReference type="GO" id="GO:0050793">
    <property type="term" value="P:regulation of developmental process"/>
    <property type="evidence" value="ECO:0007669"/>
    <property type="project" value="TreeGrafter"/>
</dbReference>
<dbReference type="Gene3D" id="1.10.10.60">
    <property type="entry name" value="Homeodomain-like"/>
    <property type="match status" value="1"/>
</dbReference>
<comment type="caution">
    <text evidence="11">The sequence shown here is derived from an EMBL/GenBank/DDBJ whole genome shotgun (WGS) entry which is preliminary data.</text>
</comment>
<proteinExistence type="predicted"/>
<gene>
    <name evidence="11" type="ORF">F3Y22_tig00110221pilonHSYRG00064</name>
</gene>
<keyword evidence="8" id="KW-0804">Transcription</keyword>
<dbReference type="NCBIfam" id="TIGR01565">
    <property type="entry name" value="homeo_ZF_HD"/>
    <property type="match status" value="1"/>
</dbReference>
<keyword evidence="2" id="KW-0479">Metal-binding</keyword>
<evidence type="ECO:0000256" key="9">
    <source>
        <dbReference type="ARBA" id="ARBA00023242"/>
    </source>
</evidence>
<dbReference type="PANTHER" id="PTHR31948:SF169">
    <property type="entry name" value="MINI ZINC FINGER PROTEIN 2"/>
    <property type="match status" value="1"/>
</dbReference>
<dbReference type="GO" id="GO:0005634">
    <property type="term" value="C:nucleus"/>
    <property type="evidence" value="ECO:0007669"/>
    <property type="project" value="UniProtKB-SubCell"/>
</dbReference>
<evidence type="ECO:0000256" key="1">
    <source>
        <dbReference type="ARBA" id="ARBA00004123"/>
    </source>
</evidence>
<evidence type="ECO:0000256" key="5">
    <source>
        <dbReference type="ARBA" id="ARBA00023015"/>
    </source>
</evidence>
<dbReference type="Pfam" id="PF04770">
    <property type="entry name" value="ZF-HD_dimer"/>
    <property type="match status" value="1"/>
</dbReference>
<feature type="domain" description="ZF-HD dimerization-type" evidence="10">
    <location>
        <begin position="33"/>
        <end position="78"/>
    </location>
</feature>
<keyword evidence="6" id="KW-0238">DNA-binding</keyword>
<protein>
    <recommendedName>
        <fullName evidence="10">ZF-HD dimerization-type domain-containing protein</fullName>
    </recommendedName>
</protein>
<evidence type="ECO:0000313" key="11">
    <source>
        <dbReference type="EMBL" id="KAE8712906.1"/>
    </source>
</evidence>
<keyword evidence="3" id="KW-0863">Zinc-finger</keyword>
<dbReference type="GO" id="GO:0003700">
    <property type="term" value="F:DNA-binding transcription factor activity"/>
    <property type="evidence" value="ECO:0007669"/>
    <property type="project" value="TreeGrafter"/>
</dbReference>
<evidence type="ECO:0000256" key="8">
    <source>
        <dbReference type="ARBA" id="ARBA00023163"/>
    </source>
</evidence>
<accession>A0A6A3B7X5</accession>
<reference evidence="11" key="1">
    <citation type="submission" date="2019-09" db="EMBL/GenBank/DDBJ databases">
        <title>Draft genome information of white flower Hibiscus syriacus.</title>
        <authorList>
            <person name="Kim Y.-M."/>
        </authorList>
    </citation>
    <scope>NUCLEOTIDE SEQUENCE [LARGE SCALE GENOMIC DNA]</scope>
    <source>
        <strain evidence="11">YM2019G1</strain>
    </source>
</reference>
<dbReference type="GO" id="GO:0000976">
    <property type="term" value="F:transcription cis-regulatory region binding"/>
    <property type="evidence" value="ECO:0007669"/>
    <property type="project" value="TreeGrafter"/>
</dbReference>
<keyword evidence="5" id="KW-0805">Transcription regulation</keyword>
<dbReference type="PANTHER" id="PTHR31948">
    <property type="entry name" value="ZINC-FINGER HOMEODOMAIN PROTEIN 2"/>
    <property type="match status" value="1"/>
</dbReference>
<evidence type="ECO:0000313" key="12">
    <source>
        <dbReference type="Proteomes" id="UP000436088"/>
    </source>
</evidence>
<dbReference type="NCBIfam" id="TIGR01566">
    <property type="entry name" value="ZF_HD_prot_N"/>
    <property type="match status" value="1"/>
</dbReference>
<dbReference type="SUPFAM" id="SSF46689">
    <property type="entry name" value="Homeodomain-like"/>
    <property type="match status" value="1"/>
</dbReference>
<evidence type="ECO:0000256" key="7">
    <source>
        <dbReference type="ARBA" id="ARBA00023155"/>
    </source>
</evidence>
<dbReference type="GO" id="GO:0008270">
    <property type="term" value="F:zinc ion binding"/>
    <property type="evidence" value="ECO:0007669"/>
    <property type="project" value="UniProtKB-KW"/>
</dbReference>
<evidence type="ECO:0000256" key="4">
    <source>
        <dbReference type="ARBA" id="ARBA00022833"/>
    </source>
</evidence>
<name>A0A6A3B7X5_HIBSY</name>
<dbReference type="InterPro" id="IPR006456">
    <property type="entry name" value="ZF_HD_homeobox_Cys/His_dimer"/>
</dbReference>
<dbReference type="InterPro" id="IPR006455">
    <property type="entry name" value="Homeodomain_ZF_HD"/>
</dbReference>
<dbReference type="Proteomes" id="UP000436088">
    <property type="component" value="Unassembled WGS sequence"/>
</dbReference>
<dbReference type="PROSITE" id="PS51523">
    <property type="entry name" value="ZF_HD_DIMER"/>
    <property type="match status" value="1"/>
</dbReference>
<comment type="subcellular location">
    <subcellularLocation>
        <location evidence="1">Nucleus</location>
    </subcellularLocation>
</comment>
<evidence type="ECO:0000256" key="2">
    <source>
        <dbReference type="ARBA" id="ARBA00022723"/>
    </source>
</evidence>
<keyword evidence="7" id="KW-0371">Homeobox</keyword>
<sequence>MEVETRSNDVIKLETASDVELVPDQSTDRISRYKECRRNHAASFGRYAIDGCREFICCKDDVFTCAACGCHRSFHRKDHPSYGSAPPFLAPLPLASHNGLTGETCLFSEADRNINKRARRSKLTVDQKNKMMGFADKLGWRSQLREKDAEIQRFCEEVGITKRVFIVWLNNNRHRRDHASQHMSFGSNK</sequence>
<dbReference type="AlphaFoldDB" id="A0A6A3B7X5"/>
<keyword evidence="12" id="KW-1185">Reference proteome</keyword>